<comment type="caution">
    <text evidence="2">The sequence shown here is derived from an EMBL/GenBank/DDBJ whole genome shotgun (WGS) entry which is preliminary data.</text>
</comment>
<sequence>MPEPEVTPTPTEQQKPAETPAENPAERVEDLPEWAQKLIKDTRKEAGDHRTAAKAEKDRVAAILAAAGIKPDEPDPVKVAQQATETANAAVRKLAVFEQATAAGADPTKLLDRASFLTSIAGIDPTDGAAIKTAIEAAIAADQTLKATRAVGASTVETPGGPGEQGQITEAQLAQMTPEQIADAHSKGQLNHLL</sequence>
<feature type="region of interest" description="Disordered" evidence="1">
    <location>
        <begin position="1"/>
        <end position="29"/>
    </location>
</feature>
<dbReference type="AlphaFoldDB" id="A0A0F0LXN9"/>
<proteinExistence type="predicted"/>
<name>A0A0F0LXN9_9MICO</name>
<evidence type="ECO:0008006" key="4">
    <source>
        <dbReference type="Google" id="ProtNLM"/>
    </source>
</evidence>
<reference evidence="2 3" key="1">
    <citation type="submission" date="2015-02" db="EMBL/GenBank/DDBJ databases">
        <title>Draft genome sequences of ten Microbacterium spp. with emphasis on heavy metal contaminated environments.</title>
        <authorList>
            <person name="Corretto E."/>
        </authorList>
    </citation>
    <scope>NUCLEOTIDE SEQUENCE [LARGE SCALE GENOMIC DNA]</scope>
    <source>
        <strain evidence="2 3">DSM 18659</strain>
    </source>
</reference>
<dbReference type="OrthoDB" id="4949368at2"/>
<gene>
    <name evidence="2" type="ORF">RR49_01167</name>
</gene>
<evidence type="ECO:0000313" key="2">
    <source>
        <dbReference type="EMBL" id="KJL37055.1"/>
    </source>
</evidence>
<accession>A0A0F0LXN9</accession>
<evidence type="ECO:0000313" key="3">
    <source>
        <dbReference type="Proteomes" id="UP000033451"/>
    </source>
</evidence>
<dbReference type="RefSeq" id="WP_045247116.1">
    <property type="nucleotide sequence ID" value="NZ_JYIY01000069.1"/>
</dbReference>
<dbReference type="EMBL" id="JYIY01000069">
    <property type="protein sequence ID" value="KJL37055.1"/>
    <property type="molecule type" value="Genomic_DNA"/>
</dbReference>
<evidence type="ECO:0000256" key="1">
    <source>
        <dbReference type="SAM" id="MobiDB-lite"/>
    </source>
</evidence>
<organism evidence="2 3">
    <name type="scientific">Microbacterium ginsengisoli</name>
    <dbReference type="NCBI Taxonomy" id="400772"/>
    <lineage>
        <taxon>Bacteria</taxon>
        <taxon>Bacillati</taxon>
        <taxon>Actinomycetota</taxon>
        <taxon>Actinomycetes</taxon>
        <taxon>Micrococcales</taxon>
        <taxon>Microbacteriaceae</taxon>
        <taxon>Microbacterium</taxon>
    </lineage>
</organism>
<keyword evidence="3" id="KW-1185">Reference proteome</keyword>
<dbReference type="Proteomes" id="UP000033451">
    <property type="component" value="Unassembled WGS sequence"/>
</dbReference>
<protein>
    <recommendedName>
        <fullName evidence="4">Scaffolding protein</fullName>
    </recommendedName>
</protein>
<dbReference type="STRING" id="400772.RR49_01167"/>
<dbReference type="PATRIC" id="fig|400772.4.peg.1190"/>